<evidence type="ECO:0000313" key="2">
    <source>
        <dbReference type="EMBL" id="CAF3808555.1"/>
    </source>
</evidence>
<dbReference type="Pfam" id="PF14234">
    <property type="entry name" value="DUF4336"/>
    <property type="match status" value="1"/>
</dbReference>
<gene>
    <name evidence="2" type="ORF">JBS370_LOCUS15727</name>
</gene>
<dbReference type="SUPFAM" id="SSF56281">
    <property type="entry name" value="Metallo-hydrolase/oxidoreductase"/>
    <property type="match status" value="1"/>
</dbReference>
<sequence length="301" mass="35776">MVDSFRSTATTLICHDKNLWTYEGSLTMLFGIFRLPSRMTIIRLSQSNKLVVISPFPPTNIIKTLLAEIGEVKYIVIPNKHHTFWALQFFREYPNAYLIGTRGVISDEKLNRQVHAYFSTDGLTLNINCPTTEPFEWPFDEIDFYCFYSVDVLDEIVFYHRSSSTLILTDLAFNYYESGQELIRAEGHLFRFYLWLADGHREACVTKPFKFFFRKNIHSIKNDFDQMMIRYENFNRLIMAHGTIIQHDAYEKLKLGTYQFILDVYEKEKHRKHDWSFKRTIGLIFIIAILIIIILRFFFFK</sequence>
<evidence type="ECO:0008006" key="4">
    <source>
        <dbReference type="Google" id="ProtNLM"/>
    </source>
</evidence>
<dbReference type="InterPro" id="IPR025638">
    <property type="entry name" value="DUF4336"/>
</dbReference>
<organism evidence="2 3">
    <name type="scientific">Rotaria sordida</name>
    <dbReference type="NCBI Taxonomy" id="392033"/>
    <lineage>
        <taxon>Eukaryota</taxon>
        <taxon>Metazoa</taxon>
        <taxon>Spiralia</taxon>
        <taxon>Gnathifera</taxon>
        <taxon>Rotifera</taxon>
        <taxon>Eurotatoria</taxon>
        <taxon>Bdelloidea</taxon>
        <taxon>Philodinida</taxon>
        <taxon>Philodinidae</taxon>
        <taxon>Rotaria</taxon>
    </lineage>
</organism>
<feature type="transmembrane region" description="Helical" evidence="1">
    <location>
        <begin position="280"/>
        <end position="299"/>
    </location>
</feature>
<dbReference type="PANTHER" id="PTHR33835">
    <property type="entry name" value="YALI0C07656P"/>
    <property type="match status" value="1"/>
</dbReference>
<comment type="caution">
    <text evidence="2">The sequence shown here is derived from an EMBL/GenBank/DDBJ whole genome shotgun (WGS) entry which is preliminary data.</text>
</comment>
<reference evidence="2" key="1">
    <citation type="submission" date="2021-02" db="EMBL/GenBank/DDBJ databases">
        <authorList>
            <person name="Nowell W R."/>
        </authorList>
    </citation>
    <scope>NUCLEOTIDE SEQUENCE</scope>
</reference>
<keyword evidence="1" id="KW-0812">Transmembrane</keyword>
<dbReference type="PANTHER" id="PTHR33835:SF1">
    <property type="entry name" value="METALLO-BETA-LACTAMASE DOMAIN-CONTAINING PROTEIN"/>
    <property type="match status" value="1"/>
</dbReference>
<proteinExistence type="predicted"/>
<dbReference type="EMBL" id="CAJOBD010001525">
    <property type="protein sequence ID" value="CAF3808555.1"/>
    <property type="molecule type" value="Genomic_DNA"/>
</dbReference>
<keyword evidence="1" id="KW-0472">Membrane</keyword>
<name>A0A819CAD4_9BILA</name>
<protein>
    <recommendedName>
        <fullName evidence="4">DUF4336 domain-containing protein</fullName>
    </recommendedName>
</protein>
<evidence type="ECO:0000313" key="3">
    <source>
        <dbReference type="Proteomes" id="UP000663836"/>
    </source>
</evidence>
<accession>A0A819CAD4</accession>
<dbReference type="Proteomes" id="UP000663836">
    <property type="component" value="Unassembled WGS sequence"/>
</dbReference>
<dbReference type="AlphaFoldDB" id="A0A819CAD4"/>
<evidence type="ECO:0000256" key="1">
    <source>
        <dbReference type="SAM" id="Phobius"/>
    </source>
</evidence>
<keyword evidence="1" id="KW-1133">Transmembrane helix</keyword>
<dbReference type="InterPro" id="IPR036866">
    <property type="entry name" value="RibonucZ/Hydroxyglut_hydro"/>
</dbReference>